<gene>
    <name evidence="3" type="ORF">SAMN05216574_108166</name>
</gene>
<feature type="compositionally biased region" description="Basic and acidic residues" evidence="2">
    <location>
        <begin position="112"/>
        <end position="123"/>
    </location>
</feature>
<dbReference type="PANTHER" id="PTHR33383:SF1">
    <property type="entry name" value="MEMBRANE PROTEIN INSERTION EFFICIENCY FACTOR-RELATED"/>
    <property type="match status" value="1"/>
</dbReference>
<dbReference type="InterPro" id="IPR002696">
    <property type="entry name" value="Membr_insert_effic_factor_YidD"/>
</dbReference>
<protein>
    <recommendedName>
        <fullName evidence="1">Putative membrane protein insertion efficiency factor</fullName>
    </recommendedName>
</protein>
<evidence type="ECO:0000313" key="4">
    <source>
        <dbReference type="Proteomes" id="UP000198589"/>
    </source>
</evidence>
<evidence type="ECO:0000256" key="1">
    <source>
        <dbReference type="HAMAP-Rule" id="MF_00386"/>
    </source>
</evidence>
<dbReference type="Pfam" id="PF01809">
    <property type="entry name" value="YidD"/>
    <property type="match status" value="1"/>
</dbReference>
<dbReference type="STRING" id="1798228.SAMN05216574_108166"/>
<dbReference type="PANTHER" id="PTHR33383">
    <property type="entry name" value="MEMBRANE PROTEIN INSERTION EFFICIENCY FACTOR-RELATED"/>
    <property type="match status" value="1"/>
</dbReference>
<comment type="similarity">
    <text evidence="1">Belongs to the UPF0161 family.</text>
</comment>
<dbReference type="RefSeq" id="WP_254790832.1">
    <property type="nucleotide sequence ID" value="NZ_FOND01000008.1"/>
</dbReference>
<dbReference type="NCBIfam" id="TIGR00278">
    <property type="entry name" value="membrane protein insertion efficiency factor YidD"/>
    <property type="match status" value="1"/>
</dbReference>
<dbReference type="EMBL" id="FOND01000008">
    <property type="protein sequence ID" value="SFF06850.1"/>
    <property type="molecule type" value="Genomic_DNA"/>
</dbReference>
<dbReference type="HAMAP" id="MF_00386">
    <property type="entry name" value="UPF0161_YidD"/>
    <property type="match status" value="1"/>
</dbReference>
<feature type="compositionally biased region" description="Low complexity" evidence="2">
    <location>
        <begin position="78"/>
        <end position="92"/>
    </location>
</feature>
<organism evidence="3 4">
    <name type="scientific">Blastococcus tunisiensis</name>
    <dbReference type="NCBI Taxonomy" id="1798228"/>
    <lineage>
        <taxon>Bacteria</taxon>
        <taxon>Bacillati</taxon>
        <taxon>Actinomycetota</taxon>
        <taxon>Actinomycetes</taxon>
        <taxon>Geodermatophilales</taxon>
        <taxon>Geodermatophilaceae</taxon>
        <taxon>Blastococcus</taxon>
    </lineage>
</organism>
<accession>A0A1I2FQH7</accession>
<sequence>MMRRALLAAIRFYSRAISPALPPRCRFYPTCSAYAAEAVELHGAARGTWLALRRLGKCAPWHPGGVDFVPARRSATGTAEVSRSSSTAASPSPDDDSEPSAARRPHRAAPPDPRRANEESSVA</sequence>
<reference evidence="4" key="1">
    <citation type="submission" date="2016-10" db="EMBL/GenBank/DDBJ databases">
        <authorList>
            <person name="Varghese N."/>
            <person name="Submissions S."/>
        </authorList>
    </citation>
    <scope>NUCLEOTIDE SEQUENCE [LARGE SCALE GENOMIC DNA]</scope>
    <source>
        <strain evidence="4">DSM 46838</strain>
    </source>
</reference>
<comment type="subcellular location">
    <subcellularLocation>
        <location evidence="1">Cell membrane</location>
        <topology evidence="1">Peripheral membrane protein</topology>
        <orientation evidence="1">Cytoplasmic side</orientation>
    </subcellularLocation>
</comment>
<dbReference type="GO" id="GO:0005886">
    <property type="term" value="C:plasma membrane"/>
    <property type="evidence" value="ECO:0007669"/>
    <property type="project" value="UniProtKB-SubCell"/>
</dbReference>
<comment type="function">
    <text evidence="1">Could be involved in insertion of integral membrane proteins into the membrane.</text>
</comment>
<proteinExistence type="inferred from homology"/>
<evidence type="ECO:0000313" key="3">
    <source>
        <dbReference type="EMBL" id="SFF06850.1"/>
    </source>
</evidence>
<dbReference type="AlphaFoldDB" id="A0A1I2FQH7"/>
<dbReference type="Proteomes" id="UP000198589">
    <property type="component" value="Unassembled WGS sequence"/>
</dbReference>
<evidence type="ECO:0000256" key="2">
    <source>
        <dbReference type="SAM" id="MobiDB-lite"/>
    </source>
</evidence>
<feature type="region of interest" description="Disordered" evidence="2">
    <location>
        <begin position="67"/>
        <end position="123"/>
    </location>
</feature>
<dbReference type="SMART" id="SM01234">
    <property type="entry name" value="Haemolytic"/>
    <property type="match status" value="1"/>
</dbReference>
<keyword evidence="4" id="KW-1185">Reference proteome</keyword>
<keyword evidence="1" id="KW-1003">Cell membrane</keyword>
<keyword evidence="1" id="KW-0472">Membrane</keyword>
<name>A0A1I2FQH7_9ACTN</name>